<organism evidence="2 3">
    <name type="scientific">Streptomyces umbrinus</name>
    <dbReference type="NCBI Taxonomy" id="67370"/>
    <lineage>
        <taxon>Bacteria</taxon>
        <taxon>Bacillati</taxon>
        <taxon>Actinomycetota</taxon>
        <taxon>Actinomycetes</taxon>
        <taxon>Kitasatosporales</taxon>
        <taxon>Streptomycetaceae</taxon>
        <taxon>Streptomyces</taxon>
        <taxon>Streptomyces phaeochromogenes group</taxon>
    </lineage>
</organism>
<reference evidence="2 3" key="1">
    <citation type="submission" date="2023-07" db="EMBL/GenBank/DDBJ databases">
        <title>Comparative genomics of wheat-associated soil bacteria to identify genetic determinants of phenazine resistance.</title>
        <authorList>
            <person name="Mouncey N."/>
        </authorList>
    </citation>
    <scope>NUCLEOTIDE SEQUENCE [LARGE SCALE GENOMIC DNA]</scope>
    <source>
        <strain evidence="2 3">V2I4</strain>
    </source>
</reference>
<proteinExistence type="predicted"/>
<dbReference type="Proteomes" id="UP001230328">
    <property type="component" value="Unassembled WGS sequence"/>
</dbReference>
<feature type="region of interest" description="Disordered" evidence="1">
    <location>
        <begin position="50"/>
        <end position="70"/>
    </location>
</feature>
<dbReference type="EMBL" id="JAUSZI010000002">
    <property type="protein sequence ID" value="MDQ1031280.1"/>
    <property type="molecule type" value="Genomic_DNA"/>
</dbReference>
<evidence type="ECO:0000256" key="1">
    <source>
        <dbReference type="SAM" id="MobiDB-lite"/>
    </source>
</evidence>
<accession>A0ABU0T640</accession>
<comment type="caution">
    <text evidence="2">The sequence shown here is derived from an EMBL/GenBank/DDBJ whole genome shotgun (WGS) entry which is preliminary data.</text>
</comment>
<evidence type="ECO:0000313" key="3">
    <source>
        <dbReference type="Proteomes" id="UP001230328"/>
    </source>
</evidence>
<feature type="compositionally biased region" description="Polar residues" evidence="1">
    <location>
        <begin position="59"/>
        <end position="70"/>
    </location>
</feature>
<keyword evidence="3" id="KW-1185">Reference proteome</keyword>
<evidence type="ECO:0000313" key="2">
    <source>
        <dbReference type="EMBL" id="MDQ1031280.1"/>
    </source>
</evidence>
<dbReference type="RefSeq" id="WP_307527312.1">
    <property type="nucleotide sequence ID" value="NZ_JAUSZI010000002.1"/>
</dbReference>
<gene>
    <name evidence="2" type="ORF">QF035_008862</name>
</gene>
<protein>
    <recommendedName>
        <fullName evidence="4">Transposase</fullName>
    </recommendedName>
</protein>
<name>A0ABU0T640_9ACTN</name>
<sequence>MWSERAFVHLAGAARIPTSSGGDRAANNALHAIVLVGMRFDERTRAYVERRTKHRPRTSLKTTSLQLLDS</sequence>
<evidence type="ECO:0008006" key="4">
    <source>
        <dbReference type="Google" id="ProtNLM"/>
    </source>
</evidence>